<dbReference type="SUPFAM" id="SSF143724">
    <property type="entry name" value="PHP14-like"/>
    <property type="match status" value="1"/>
</dbReference>
<dbReference type="PIRSF" id="PIRSF015589">
    <property type="entry name" value="PP_kinase"/>
    <property type="match status" value="1"/>
</dbReference>
<dbReference type="InterPro" id="IPR024953">
    <property type="entry name" value="PP_kinase_middle"/>
</dbReference>
<feature type="domain" description="Polyphosphate kinase N-terminal" evidence="9">
    <location>
        <begin position="13"/>
        <end position="118"/>
    </location>
</feature>
<evidence type="ECO:0000256" key="5">
    <source>
        <dbReference type="ARBA" id="ARBA00022840"/>
    </source>
</evidence>
<comment type="similarity">
    <text evidence="6 7">Belongs to the polyphosphate kinase 1 (PPK1) family.</text>
</comment>
<feature type="binding site" evidence="6">
    <location>
        <position position="593"/>
    </location>
    <ligand>
        <name>ATP</name>
        <dbReference type="ChEBI" id="CHEBI:30616"/>
    </ligand>
</feature>
<dbReference type="GO" id="GO:0008976">
    <property type="term" value="F:polyphosphate kinase activity"/>
    <property type="evidence" value="ECO:0007669"/>
    <property type="project" value="UniProtKB-UniRule"/>
</dbReference>
<comment type="caution">
    <text evidence="12">The sequence shown here is derived from an EMBL/GenBank/DDBJ whole genome shotgun (WGS) entry which is preliminary data.</text>
</comment>
<dbReference type="InterPro" id="IPR036830">
    <property type="entry name" value="PP_kinase_middle_dom_sf"/>
</dbReference>
<feature type="active site" description="Phosphohistidine intermediate" evidence="6">
    <location>
        <position position="436"/>
    </location>
</feature>
<dbReference type="PANTHER" id="PTHR30218">
    <property type="entry name" value="POLYPHOSPHATE KINASE"/>
    <property type="match status" value="1"/>
</dbReference>
<feature type="binding site" evidence="6">
    <location>
        <position position="376"/>
    </location>
    <ligand>
        <name>Mg(2+)</name>
        <dbReference type="ChEBI" id="CHEBI:18420"/>
    </ligand>
</feature>
<dbReference type="InterPro" id="IPR041108">
    <property type="entry name" value="PP_kinase_C_1"/>
</dbReference>
<evidence type="ECO:0000259" key="9">
    <source>
        <dbReference type="Pfam" id="PF13089"/>
    </source>
</evidence>
<dbReference type="CDD" id="cd09165">
    <property type="entry name" value="PLDc_PaPPK1_C1_like"/>
    <property type="match status" value="1"/>
</dbReference>
<dbReference type="Pfam" id="PF13090">
    <property type="entry name" value="PP_kinase_C"/>
    <property type="match status" value="1"/>
</dbReference>
<evidence type="ECO:0000313" key="13">
    <source>
        <dbReference type="Proteomes" id="UP000465601"/>
    </source>
</evidence>
<dbReference type="NCBIfam" id="NF003918">
    <property type="entry name" value="PRK05443.1-2"/>
    <property type="match status" value="1"/>
</dbReference>
<evidence type="ECO:0000256" key="1">
    <source>
        <dbReference type="ARBA" id="ARBA00022553"/>
    </source>
</evidence>
<evidence type="ECO:0000256" key="2">
    <source>
        <dbReference type="ARBA" id="ARBA00022679"/>
    </source>
</evidence>
<dbReference type="InterPro" id="IPR036832">
    <property type="entry name" value="PPK_N_dom_sf"/>
</dbReference>
<keyword evidence="1 6" id="KW-0597">Phosphoprotein</keyword>
<name>A0A833HQH6_9FIRM</name>
<keyword evidence="5 6" id="KW-0067">ATP-binding</keyword>
<dbReference type="HAMAP" id="MF_00347">
    <property type="entry name" value="Polyphosphate_kinase"/>
    <property type="match status" value="1"/>
</dbReference>
<comment type="cofactor">
    <cofactor evidence="6">
        <name>Mg(2+)</name>
        <dbReference type="ChEBI" id="CHEBI:18420"/>
    </cofactor>
</comment>
<protein>
    <recommendedName>
        <fullName evidence="6 7">Polyphosphate kinase</fullName>
        <ecNumber evidence="6 7">2.7.4.1</ecNumber>
    </recommendedName>
    <alternativeName>
        <fullName evidence="6">ATP-polyphosphate phosphotransferase</fullName>
    </alternativeName>
    <alternativeName>
        <fullName evidence="6">Polyphosphoric acid kinase</fullName>
    </alternativeName>
</protein>
<keyword evidence="3 6" id="KW-0547">Nucleotide-binding</keyword>
<dbReference type="EC" id="2.7.4.1" evidence="6 7"/>
<evidence type="ECO:0000259" key="11">
    <source>
        <dbReference type="Pfam" id="PF17941"/>
    </source>
</evidence>
<dbReference type="Pfam" id="PF02503">
    <property type="entry name" value="PP_kinase"/>
    <property type="match status" value="1"/>
</dbReference>
<dbReference type="Gene3D" id="3.30.1840.10">
    <property type="entry name" value="Polyphosphate kinase middle domain"/>
    <property type="match status" value="1"/>
</dbReference>
<evidence type="ECO:0000256" key="3">
    <source>
        <dbReference type="ARBA" id="ARBA00022741"/>
    </source>
</evidence>
<evidence type="ECO:0000256" key="4">
    <source>
        <dbReference type="ARBA" id="ARBA00022777"/>
    </source>
</evidence>
<evidence type="ECO:0000313" key="12">
    <source>
        <dbReference type="EMBL" id="KAB3531785.1"/>
    </source>
</evidence>
<dbReference type="RefSeq" id="WP_151864965.1">
    <property type="nucleotide sequence ID" value="NZ_WBZB01000012.1"/>
</dbReference>
<dbReference type="Gene3D" id="1.20.58.310">
    <property type="entry name" value="Polyphosphate kinase N-terminal domain"/>
    <property type="match status" value="1"/>
</dbReference>
<evidence type="ECO:0000259" key="8">
    <source>
        <dbReference type="Pfam" id="PF02503"/>
    </source>
</evidence>
<dbReference type="NCBIfam" id="NF003917">
    <property type="entry name" value="PRK05443.1-1"/>
    <property type="match status" value="1"/>
</dbReference>
<comment type="catalytic activity">
    <reaction evidence="6 7">
        <text>[phosphate](n) + ATP = [phosphate](n+1) + ADP</text>
        <dbReference type="Rhea" id="RHEA:19573"/>
        <dbReference type="Rhea" id="RHEA-COMP:9859"/>
        <dbReference type="Rhea" id="RHEA-COMP:14280"/>
        <dbReference type="ChEBI" id="CHEBI:16838"/>
        <dbReference type="ChEBI" id="CHEBI:30616"/>
        <dbReference type="ChEBI" id="CHEBI:456216"/>
        <dbReference type="EC" id="2.7.4.1"/>
    </reaction>
</comment>
<keyword evidence="2 6" id="KW-0808">Transferase</keyword>
<dbReference type="Pfam" id="PF17941">
    <property type="entry name" value="PP_kinase_C_1"/>
    <property type="match status" value="1"/>
</dbReference>
<dbReference type="GO" id="GO:0006799">
    <property type="term" value="P:polyphosphate biosynthetic process"/>
    <property type="evidence" value="ECO:0007669"/>
    <property type="project" value="UniProtKB-UniRule"/>
</dbReference>
<dbReference type="Gene3D" id="3.30.870.10">
    <property type="entry name" value="Endonuclease Chain A"/>
    <property type="match status" value="2"/>
</dbReference>
<dbReference type="OrthoDB" id="9761456at2"/>
<keyword evidence="6" id="KW-0460">Magnesium</keyword>
<feature type="binding site" evidence="6">
    <location>
        <position position="51"/>
    </location>
    <ligand>
        <name>ATP</name>
        <dbReference type="ChEBI" id="CHEBI:30616"/>
    </ligand>
</feature>
<comment type="function">
    <text evidence="6 7">Catalyzes the reversible transfer of the terminal phosphate of ATP to form a long-chain polyphosphate (polyP).</text>
</comment>
<dbReference type="InterPro" id="IPR025198">
    <property type="entry name" value="PPK_N_dom"/>
</dbReference>
<proteinExistence type="inferred from homology"/>
<dbReference type="NCBIfam" id="TIGR03705">
    <property type="entry name" value="poly_P_kin"/>
    <property type="match status" value="1"/>
</dbReference>
<dbReference type="NCBIfam" id="NF003921">
    <property type="entry name" value="PRK05443.2-2"/>
    <property type="match status" value="1"/>
</dbReference>
<dbReference type="GO" id="GO:0005524">
    <property type="term" value="F:ATP binding"/>
    <property type="evidence" value="ECO:0007669"/>
    <property type="project" value="UniProtKB-KW"/>
</dbReference>
<feature type="domain" description="Polyphosphate kinase middle" evidence="8">
    <location>
        <begin position="129"/>
        <end position="301"/>
    </location>
</feature>
<keyword evidence="13" id="KW-1185">Reference proteome</keyword>
<dbReference type="NCBIfam" id="NF003920">
    <property type="entry name" value="PRK05443.2-1"/>
    <property type="match status" value="1"/>
</dbReference>
<dbReference type="AlphaFoldDB" id="A0A833HQH6"/>
<dbReference type="SUPFAM" id="SSF56024">
    <property type="entry name" value="Phospholipase D/nuclease"/>
    <property type="match status" value="2"/>
</dbReference>
<evidence type="ECO:0000256" key="7">
    <source>
        <dbReference type="RuleBase" id="RU003800"/>
    </source>
</evidence>
<dbReference type="GO" id="GO:0009358">
    <property type="term" value="C:polyphosphate kinase complex"/>
    <property type="evidence" value="ECO:0007669"/>
    <property type="project" value="InterPro"/>
</dbReference>
<feature type="domain" description="Polyphosphate kinase C-terminal" evidence="10">
    <location>
        <begin position="504"/>
        <end position="675"/>
    </location>
</feature>
<dbReference type="GO" id="GO:0046872">
    <property type="term" value="F:metal ion binding"/>
    <property type="evidence" value="ECO:0007669"/>
    <property type="project" value="UniProtKB-KW"/>
</dbReference>
<keyword evidence="4 6" id="KW-0418">Kinase</keyword>
<reference evidence="12 13" key="1">
    <citation type="submission" date="2019-10" db="EMBL/GenBank/DDBJ databases">
        <title>Alkaliphilus serpentinus sp. nov. and Alkaliphilus pronyensis sp. nov., two novel anaerobic alkaliphilic species isolated from the serpentinized-hosted hydrothermal field of the Prony Bay (New Caledonia).</title>
        <authorList>
            <person name="Postec A."/>
        </authorList>
    </citation>
    <scope>NUCLEOTIDE SEQUENCE [LARGE SCALE GENOMIC DNA]</scope>
    <source>
        <strain evidence="12 13">LacT</strain>
    </source>
</reference>
<evidence type="ECO:0000256" key="6">
    <source>
        <dbReference type="HAMAP-Rule" id="MF_00347"/>
    </source>
</evidence>
<comment type="PTM">
    <text evidence="6 7">An intermediate of this reaction is the autophosphorylated ppk in which a phosphate is covalently linked to a histidine residue through a N-P bond.</text>
</comment>
<evidence type="ECO:0000259" key="10">
    <source>
        <dbReference type="Pfam" id="PF13090"/>
    </source>
</evidence>
<dbReference type="Proteomes" id="UP000465601">
    <property type="component" value="Unassembled WGS sequence"/>
</dbReference>
<dbReference type="InterPro" id="IPR025200">
    <property type="entry name" value="PPK_C_dom2"/>
</dbReference>
<feature type="binding site" evidence="6">
    <location>
        <position position="469"/>
    </location>
    <ligand>
        <name>ATP</name>
        <dbReference type="ChEBI" id="CHEBI:30616"/>
    </ligand>
</feature>
<organism evidence="12 13">
    <name type="scientific">Alkaliphilus serpentinus</name>
    <dbReference type="NCBI Taxonomy" id="1482731"/>
    <lineage>
        <taxon>Bacteria</taxon>
        <taxon>Bacillati</taxon>
        <taxon>Bacillota</taxon>
        <taxon>Clostridia</taxon>
        <taxon>Peptostreptococcales</taxon>
        <taxon>Natronincolaceae</taxon>
        <taxon>Alkaliphilus</taxon>
    </lineage>
</organism>
<dbReference type="SUPFAM" id="SSF140356">
    <property type="entry name" value="PPK N-terminal domain-like"/>
    <property type="match status" value="1"/>
</dbReference>
<sequence length="711" mass="82050">MIIGDGDMVSENYINRELSWLEFNDRVLKEAKDKNNPLFERLKFLSIVSSNLDEFFMVRVASLKDQVHAGYHKKDPSGLTPKEQLRDISIRTHKLVAEAYNTYSRSLIPKLRKKGILLLDKRSLTLEDGDYLKNYYYKYIYPVLTPMAVDSSRPFPLILNKSLNIGVLVKDSDQLLFATVQVPSVLDRIIEIPSKGEGKKFILLEEVITLFIKELFIGKRIIFAYPYRITRNTDLPIEEEEAEDLLIEIEKSLKKRKWGEAVRLEIDGAADELLIDILKNALEIHDKDIYRIRGPIDLTFMEHFYSLEGYEGLKYKPFKPQLIDALLSTNKSIFERIKEGDIFLHLPYDSFQPVVEFVKEASKDPDVLAIKQTLYRVSGDSPIVKALVEAAERGKQVTVVVELRARFDEEVNIQWAKKMEKAGCHVLYGFKNLKTHAKITLVVRREKEGICRYVHLSTGNYNDITARLYTDVGIFTAKREYGVDASKIFNFLSGFSEVPHLKKLNMAPYDLRQKLYEMIAREISFAEKGLKAKVIIKVNSLVDEEMIDKLYQASTAGVEIELIVRGICCLRPGIENLSGNIRVRSIVGRFLEHSRIFYFYNNGKEEVYFSSADLMPRNLNRRIELLFPVDSSIIKEKIIGILDIELRDTMKARLLNSDGSYKRVDKRGKEKMDSQQHFMNLAIAQGKAMCRFQNNLPLEECILYLRDVKED</sequence>
<dbReference type="CDD" id="cd09168">
    <property type="entry name" value="PLDc_PaPPK1_C2_like"/>
    <property type="match status" value="1"/>
</dbReference>
<keyword evidence="6" id="KW-0479">Metal-binding</keyword>
<feature type="binding site" evidence="6">
    <location>
        <position position="565"/>
    </location>
    <ligand>
        <name>ATP</name>
        <dbReference type="ChEBI" id="CHEBI:30616"/>
    </ligand>
</feature>
<feature type="domain" description="Polyphosphate kinase C-terminal" evidence="11">
    <location>
        <begin position="332"/>
        <end position="496"/>
    </location>
</feature>
<dbReference type="Pfam" id="PF13089">
    <property type="entry name" value="PP_kinase_N"/>
    <property type="match status" value="1"/>
</dbReference>
<dbReference type="PANTHER" id="PTHR30218:SF0">
    <property type="entry name" value="POLYPHOSPHATE KINASE"/>
    <property type="match status" value="1"/>
</dbReference>
<feature type="binding site" evidence="6">
    <location>
        <position position="406"/>
    </location>
    <ligand>
        <name>Mg(2+)</name>
        <dbReference type="ChEBI" id="CHEBI:18420"/>
    </ligand>
</feature>
<accession>A0A833HQH6</accession>
<dbReference type="EMBL" id="WBZB01000012">
    <property type="protein sequence ID" value="KAB3531785.1"/>
    <property type="molecule type" value="Genomic_DNA"/>
</dbReference>
<dbReference type="InterPro" id="IPR003414">
    <property type="entry name" value="PP_kinase"/>
</dbReference>
<gene>
    <name evidence="6" type="primary">ppk</name>
    <name evidence="12" type="ORF">F8153_03450</name>
</gene>